<evidence type="ECO:0008006" key="5">
    <source>
        <dbReference type="Google" id="ProtNLM"/>
    </source>
</evidence>
<accession>A0A814IGS3</accession>
<reference evidence="2" key="1">
    <citation type="submission" date="2021-02" db="EMBL/GenBank/DDBJ databases">
        <authorList>
            <person name="Nowell W R."/>
        </authorList>
    </citation>
    <scope>NUCLEOTIDE SEQUENCE</scope>
</reference>
<dbReference type="InterPro" id="IPR013517">
    <property type="entry name" value="FG-GAP"/>
</dbReference>
<evidence type="ECO:0000313" key="4">
    <source>
        <dbReference type="Proteomes" id="UP000663882"/>
    </source>
</evidence>
<dbReference type="EMBL" id="CAJOAX010001369">
    <property type="protein sequence ID" value="CAF3709805.1"/>
    <property type="molecule type" value="Genomic_DNA"/>
</dbReference>
<dbReference type="EMBL" id="CAJNOO010000741">
    <property type="protein sequence ID" value="CAF1023150.1"/>
    <property type="molecule type" value="Genomic_DNA"/>
</dbReference>
<evidence type="ECO:0000256" key="1">
    <source>
        <dbReference type="ARBA" id="ARBA00022729"/>
    </source>
</evidence>
<gene>
    <name evidence="3" type="ORF">OTI717_LOCUS13102</name>
    <name evidence="2" type="ORF">RFH988_LOCUS15304</name>
</gene>
<organism evidence="2 4">
    <name type="scientific">Rotaria sordida</name>
    <dbReference type="NCBI Taxonomy" id="392033"/>
    <lineage>
        <taxon>Eukaryota</taxon>
        <taxon>Metazoa</taxon>
        <taxon>Spiralia</taxon>
        <taxon>Gnathifera</taxon>
        <taxon>Rotifera</taxon>
        <taxon>Eurotatoria</taxon>
        <taxon>Bdelloidea</taxon>
        <taxon>Philodinida</taxon>
        <taxon>Philodinidae</taxon>
        <taxon>Rotaria</taxon>
    </lineage>
</organism>
<evidence type="ECO:0000313" key="3">
    <source>
        <dbReference type="EMBL" id="CAF3709805.1"/>
    </source>
</evidence>
<dbReference type="PANTHER" id="PTHR44103">
    <property type="entry name" value="PROPROTEIN CONVERTASE P"/>
    <property type="match status" value="1"/>
</dbReference>
<name>A0A814IGS3_9BILA</name>
<keyword evidence="1" id="KW-0732">Signal</keyword>
<dbReference type="Proteomes" id="UP000663882">
    <property type="component" value="Unassembled WGS sequence"/>
</dbReference>
<dbReference type="Gene3D" id="2.130.10.130">
    <property type="entry name" value="Integrin alpha, N-terminal"/>
    <property type="match status" value="1"/>
</dbReference>
<dbReference type="InterPro" id="IPR028994">
    <property type="entry name" value="Integrin_alpha_N"/>
</dbReference>
<evidence type="ECO:0000313" key="2">
    <source>
        <dbReference type="EMBL" id="CAF1023150.1"/>
    </source>
</evidence>
<dbReference type="PANTHER" id="PTHR44103:SF1">
    <property type="entry name" value="PROPROTEIN CONVERTASE P"/>
    <property type="match status" value="1"/>
</dbReference>
<dbReference type="Gene3D" id="2.30.30.100">
    <property type="match status" value="5"/>
</dbReference>
<dbReference type="Pfam" id="PF13517">
    <property type="entry name" value="FG-GAP_3"/>
    <property type="match status" value="3"/>
</dbReference>
<comment type="caution">
    <text evidence="2">The sequence shown here is derived from an EMBL/GenBank/DDBJ whole genome shotgun (WGS) entry which is preliminary data.</text>
</comment>
<dbReference type="SUPFAM" id="SSF69318">
    <property type="entry name" value="Integrin alpha N-terminal domain"/>
    <property type="match status" value="2"/>
</dbReference>
<protein>
    <recommendedName>
        <fullName evidence="5">VCBS repeat-containing protein</fullName>
    </recommendedName>
</protein>
<proteinExistence type="predicted"/>
<sequence>MMKSSIVFSSQPRSVAVGDFNNDHQIDMVVANSGTDTIGIFLSQDDGTFTNQQIYPTGFNSNPHSLAINHFNNDNYLDIAVANYGTNNIGIFLGNKNGTFSNQKIFSLNSSRPFFITIGDFNNDNKMDIIVANYGTNTIGILLGNDNGSFQDQITYSTGYDSLPYALVVGDFNKDKQLDIAVANYGTDNIGIFLGYGNGSFTNQKTYTTTLNSNPSSMAIGDLNNDNYLDIIVANSGTGNIGIFLGYEDGTFSTQNTFSISFNCRPHYINVGYFDQDNQLDVVVVDSENDQVHILLQYDNGTFATITTYDAISGSSPFFVAVTNHNNDNQSDIAIVNYGTNDVLVFSKYFIKPSTRQRNYRIGQDSRPSSIVTFNFNNDDQPDLLVNNFNDDNLLILTGNNDGTFEQTIAYSTGSKSAPKCLCIGDLNNDNRMDIISANFGSDSVGILLAQDNGTFSNVTTYFVGLGSTPFSVAVGDFNNDNRLDIVTANYGFGGFSILLGHGNGTFSNAMTYFTDII</sequence>
<dbReference type="Proteomes" id="UP000663823">
    <property type="component" value="Unassembled WGS sequence"/>
</dbReference>
<dbReference type="AlphaFoldDB" id="A0A814IGS3"/>
<dbReference type="OrthoDB" id="10047682at2759"/>